<sequence>MTTRILLLSMRRPGLLGAAFVLCSAVIAYTLVERPNPFDKATFDAQRWLVSTSNEGDATCYRGEIAEDIRHSVLSRGMTQAAVVQVLGEPDGYSTEREYQYVLGLCSGIGMDYDNLHVYFDASGGLIDSKILQH</sequence>
<organism evidence="1 2">
    <name type="scientific">Pseudomonas asuensis</name>
    <dbReference type="NCBI Taxonomy" id="1825787"/>
    <lineage>
        <taxon>Bacteria</taxon>
        <taxon>Pseudomonadati</taxon>
        <taxon>Pseudomonadota</taxon>
        <taxon>Gammaproteobacteria</taxon>
        <taxon>Pseudomonadales</taxon>
        <taxon>Pseudomonadaceae</taxon>
        <taxon>Pseudomonas</taxon>
    </lineage>
</organism>
<dbReference type="EMBL" id="BMNW01000019">
    <property type="protein sequence ID" value="GGM30508.1"/>
    <property type="molecule type" value="Genomic_DNA"/>
</dbReference>
<evidence type="ECO:0000313" key="2">
    <source>
        <dbReference type="Proteomes" id="UP000616499"/>
    </source>
</evidence>
<reference evidence="2" key="1">
    <citation type="journal article" date="2019" name="Int. J. Syst. Evol. Microbiol.">
        <title>The Global Catalogue of Microorganisms (GCM) 10K type strain sequencing project: providing services to taxonomists for standard genome sequencing and annotation.</title>
        <authorList>
            <consortium name="The Broad Institute Genomics Platform"/>
            <consortium name="The Broad Institute Genome Sequencing Center for Infectious Disease"/>
            <person name="Wu L."/>
            <person name="Ma J."/>
        </authorList>
    </citation>
    <scope>NUCLEOTIDE SEQUENCE [LARGE SCALE GENOMIC DNA]</scope>
    <source>
        <strain evidence="2">JCM 13501</strain>
    </source>
</reference>
<name>A0ABQ2H2Z7_9PSED</name>
<dbReference type="Proteomes" id="UP000616499">
    <property type="component" value="Unassembled WGS sequence"/>
</dbReference>
<evidence type="ECO:0000313" key="1">
    <source>
        <dbReference type="EMBL" id="GGM30508.1"/>
    </source>
</evidence>
<comment type="caution">
    <text evidence="1">The sequence shown here is derived from an EMBL/GenBank/DDBJ whole genome shotgun (WGS) entry which is preliminary data.</text>
</comment>
<keyword evidence="2" id="KW-1185">Reference proteome</keyword>
<protein>
    <submittedName>
        <fullName evidence="1">Uncharacterized protein</fullName>
    </submittedName>
</protein>
<gene>
    <name evidence="1" type="ORF">GCM10009425_46410</name>
</gene>
<accession>A0ABQ2H2Z7</accession>
<proteinExistence type="predicted"/>
<dbReference type="RefSeq" id="WP_188868523.1">
    <property type="nucleotide sequence ID" value="NZ_BMNW01000019.1"/>
</dbReference>